<keyword evidence="2" id="KW-0812">Transmembrane</keyword>
<dbReference type="EMBL" id="FNLL01000002">
    <property type="protein sequence ID" value="SDT85895.1"/>
    <property type="molecule type" value="Genomic_DNA"/>
</dbReference>
<feature type="coiled-coil region" evidence="1">
    <location>
        <begin position="77"/>
        <end position="135"/>
    </location>
</feature>
<evidence type="ECO:0000256" key="1">
    <source>
        <dbReference type="SAM" id="Coils"/>
    </source>
</evidence>
<dbReference type="Proteomes" id="UP000199608">
    <property type="component" value="Unassembled WGS sequence"/>
</dbReference>
<gene>
    <name evidence="3" type="ORF">SAMN04487931_102109</name>
</gene>
<name>A0A1H2DSR2_9BACT</name>
<evidence type="ECO:0000256" key="2">
    <source>
        <dbReference type="SAM" id="Phobius"/>
    </source>
</evidence>
<keyword evidence="2" id="KW-1133">Transmembrane helix</keyword>
<sequence length="211" mass="24187">MKQYKKGVVFITIYLLFSFVFSAFYTQNIFSIVSGSYAFAADDKQKKNDAAQTGNDSVEKKPCPECPECPDPAKVVLRGLEEKKTRIEKQQKIQLQEKKELELYEEQIDEKLESLKKLKQQIEADMALLAKKKTQKDLEKEAAYEAKIGRLVKMYAGMKPKNAAQIVDKMNLEVAQEIFLRMREASASQILTFVDSEKAAKISERLAFKRK</sequence>
<protein>
    <recommendedName>
        <fullName evidence="5">Flagellar motility protein MotE, a chaperone for MotC folding</fullName>
    </recommendedName>
</protein>
<organism evidence="3 4">
    <name type="scientific">Desulfobacula phenolica</name>
    <dbReference type="NCBI Taxonomy" id="90732"/>
    <lineage>
        <taxon>Bacteria</taxon>
        <taxon>Pseudomonadati</taxon>
        <taxon>Thermodesulfobacteriota</taxon>
        <taxon>Desulfobacteria</taxon>
        <taxon>Desulfobacterales</taxon>
        <taxon>Desulfobacteraceae</taxon>
        <taxon>Desulfobacula</taxon>
    </lineage>
</organism>
<evidence type="ECO:0000313" key="3">
    <source>
        <dbReference type="EMBL" id="SDT85895.1"/>
    </source>
</evidence>
<feature type="transmembrane region" description="Helical" evidence="2">
    <location>
        <begin position="7"/>
        <end position="25"/>
    </location>
</feature>
<accession>A0A1H2DSR2</accession>
<evidence type="ECO:0000313" key="4">
    <source>
        <dbReference type="Proteomes" id="UP000199608"/>
    </source>
</evidence>
<keyword evidence="1" id="KW-0175">Coiled coil</keyword>
<dbReference type="SUPFAM" id="SSF158791">
    <property type="entry name" value="MgtE N-terminal domain-like"/>
    <property type="match status" value="1"/>
</dbReference>
<dbReference type="RefSeq" id="WP_092230289.1">
    <property type="nucleotide sequence ID" value="NZ_FNLL01000002.1"/>
</dbReference>
<dbReference type="AlphaFoldDB" id="A0A1H2DSR2"/>
<reference evidence="4" key="1">
    <citation type="submission" date="2016-10" db="EMBL/GenBank/DDBJ databases">
        <authorList>
            <person name="Varghese N."/>
            <person name="Submissions S."/>
        </authorList>
    </citation>
    <scope>NUCLEOTIDE SEQUENCE [LARGE SCALE GENOMIC DNA]</scope>
    <source>
        <strain evidence="4">DSM 3384</strain>
    </source>
</reference>
<keyword evidence="2" id="KW-0472">Membrane</keyword>
<proteinExistence type="predicted"/>
<keyword evidence="4" id="KW-1185">Reference proteome</keyword>
<evidence type="ECO:0008006" key="5">
    <source>
        <dbReference type="Google" id="ProtNLM"/>
    </source>
</evidence>